<dbReference type="InterPro" id="IPR039744">
    <property type="entry name" value="RIbosomal_uS14_euk_arc"/>
</dbReference>
<dbReference type="RefSeq" id="XP_070884511.1">
    <property type="nucleotide sequence ID" value="XM_071025151.1"/>
</dbReference>
<dbReference type="GeneID" id="98140223"/>
<gene>
    <name evidence="6" type="ORF">BJX67DRAFT_177627</name>
</gene>
<dbReference type="PANTHER" id="PTHR12010">
    <property type="entry name" value="40S RIBOSOMAL PROTEIN S29"/>
    <property type="match status" value="1"/>
</dbReference>
<dbReference type="InterPro" id="IPR018271">
    <property type="entry name" value="Ribosomal_uS14_CS"/>
</dbReference>
<sequence length="72" mass="8596">MVCLAFPSLDEKIESGRMLEYTNESNWMVLTRRFSNSRVCSHRAGLIRKYGMDICRQCFREKSTDIGFYKYR</sequence>
<keyword evidence="3" id="KW-0862">Zinc</keyword>
<evidence type="ECO:0000256" key="2">
    <source>
        <dbReference type="ARBA" id="ARBA00009083"/>
    </source>
</evidence>
<organism evidence="6 7">
    <name type="scientific">Aspergillus lucknowensis</name>
    <dbReference type="NCBI Taxonomy" id="176173"/>
    <lineage>
        <taxon>Eukaryota</taxon>
        <taxon>Fungi</taxon>
        <taxon>Dikarya</taxon>
        <taxon>Ascomycota</taxon>
        <taxon>Pezizomycotina</taxon>
        <taxon>Eurotiomycetes</taxon>
        <taxon>Eurotiomycetidae</taxon>
        <taxon>Eurotiales</taxon>
        <taxon>Aspergillaceae</taxon>
        <taxon>Aspergillus</taxon>
        <taxon>Aspergillus subgen. Nidulantes</taxon>
    </lineage>
</organism>
<accession>A0ABR4LME4</accession>
<keyword evidence="7" id="KW-1185">Reference proteome</keyword>
<dbReference type="Pfam" id="PF00253">
    <property type="entry name" value="Ribosomal_S14"/>
    <property type="match status" value="1"/>
</dbReference>
<reference evidence="6 7" key="1">
    <citation type="submission" date="2024-07" db="EMBL/GenBank/DDBJ databases">
        <title>Section-level genome sequencing and comparative genomics of Aspergillus sections Usti and Cavernicolus.</title>
        <authorList>
            <consortium name="Lawrence Berkeley National Laboratory"/>
            <person name="Nybo J.L."/>
            <person name="Vesth T.C."/>
            <person name="Theobald S."/>
            <person name="Frisvad J.C."/>
            <person name="Larsen T.O."/>
            <person name="Kjaerboelling I."/>
            <person name="Rothschild-Mancinelli K."/>
            <person name="Lyhne E.K."/>
            <person name="Kogle M.E."/>
            <person name="Barry K."/>
            <person name="Clum A."/>
            <person name="Na H."/>
            <person name="Ledsgaard L."/>
            <person name="Lin J."/>
            <person name="Lipzen A."/>
            <person name="Kuo A."/>
            <person name="Riley R."/>
            <person name="Mondo S."/>
            <person name="Labutti K."/>
            <person name="Haridas S."/>
            <person name="Pangalinan J."/>
            <person name="Salamov A.A."/>
            <person name="Simmons B.A."/>
            <person name="Magnuson J.K."/>
            <person name="Chen J."/>
            <person name="Drula E."/>
            <person name="Henrissat B."/>
            <person name="Wiebenga A."/>
            <person name="Lubbers R.J."/>
            <person name="Gomes A.C."/>
            <person name="Macurrencykelacurrency M.R."/>
            <person name="Stajich J."/>
            <person name="Grigoriev I.V."/>
            <person name="Mortensen U.H."/>
            <person name="De Vries R.P."/>
            <person name="Baker S.E."/>
            <person name="Andersen M.R."/>
        </authorList>
    </citation>
    <scope>NUCLEOTIDE SEQUENCE [LARGE SCALE GENOMIC DNA]</scope>
    <source>
        <strain evidence="6 7">CBS 449.75</strain>
    </source>
</reference>
<dbReference type="Proteomes" id="UP001610432">
    <property type="component" value="Unassembled WGS sequence"/>
</dbReference>
<dbReference type="EMBL" id="JBFXLQ010000031">
    <property type="protein sequence ID" value="KAL2865532.1"/>
    <property type="molecule type" value="Genomic_DNA"/>
</dbReference>
<name>A0ABR4LME4_9EURO</name>
<dbReference type="Gene3D" id="4.10.830.10">
    <property type="entry name" value="30s Ribosomal Protein S14, Chain N"/>
    <property type="match status" value="1"/>
</dbReference>
<dbReference type="NCBIfam" id="NF004424">
    <property type="entry name" value="PRK05766.1"/>
    <property type="match status" value="1"/>
</dbReference>
<dbReference type="InterPro" id="IPR001209">
    <property type="entry name" value="Ribosomal_uS14"/>
</dbReference>
<dbReference type="InterPro" id="IPR043140">
    <property type="entry name" value="Ribosomal_uS14_sf"/>
</dbReference>
<evidence type="ECO:0000256" key="4">
    <source>
        <dbReference type="ARBA" id="ARBA00022980"/>
    </source>
</evidence>
<evidence type="ECO:0000313" key="7">
    <source>
        <dbReference type="Proteomes" id="UP001610432"/>
    </source>
</evidence>
<proteinExistence type="inferred from homology"/>
<keyword evidence="4" id="KW-0689">Ribosomal protein</keyword>
<comment type="cofactor">
    <cofactor evidence="1">
        <name>Zn(2+)</name>
        <dbReference type="ChEBI" id="CHEBI:29105"/>
    </cofactor>
</comment>
<comment type="caution">
    <text evidence="6">The sequence shown here is derived from an EMBL/GenBank/DDBJ whole genome shotgun (WGS) entry which is preliminary data.</text>
</comment>
<dbReference type="PANTHER" id="PTHR12010:SF2">
    <property type="entry name" value="40S RIBOSOMAL PROTEIN S29"/>
    <property type="match status" value="1"/>
</dbReference>
<evidence type="ECO:0000256" key="5">
    <source>
        <dbReference type="ARBA" id="ARBA00023274"/>
    </source>
</evidence>
<evidence type="ECO:0000256" key="1">
    <source>
        <dbReference type="ARBA" id="ARBA00001947"/>
    </source>
</evidence>
<protein>
    <recommendedName>
        <fullName evidence="8">Ribosomal protein S14</fullName>
    </recommendedName>
</protein>
<comment type="similarity">
    <text evidence="2">Belongs to the universal ribosomal protein uS14 family.</text>
</comment>
<dbReference type="PROSITE" id="PS00527">
    <property type="entry name" value="RIBOSOMAL_S14"/>
    <property type="match status" value="1"/>
</dbReference>
<evidence type="ECO:0000313" key="6">
    <source>
        <dbReference type="EMBL" id="KAL2865532.1"/>
    </source>
</evidence>
<evidence type="ECO:0000256" key="3">
    <source>
        <dbReference type="ARBA" id="ARBA00022833"/>
    </source>
</evidence>
<keyword evidence="5" id="KW-0687">Ribonucleoprotein</keyword>
<evidence type="ECO:0008006" key="8">
    <source>
        <dbReference type="Google" id="ProtNLM"/>
    </source>
</evidence>